<keyword evidence="2" id="KW-1133">Transmembrane helix</keyword>
<feature type="region of interest" description="Disordered" evidence="1">
    <location>
        <begin position="41"/>
        <end position="78"/>
    </location>
</feature>
<dbReference type="GO" id="GO:0005085">
    <property type="term" value="F:guanyl-nucleotide exchange factor activity"/>
    <property type="evidence" value="ECO:0007669"/>
    <property type="project" value="TreeGrafter"/>
</dbReference>
<evidence type="ECO:0000256" key="2">
    <source>
        <dbReference type="SAM" id="Phobius"/>
    </source>
</evidence>
<proteinExistence type="predicted"/>
<dbReference type="SUPFAM" id="SSF50985">
    <property type="entry name" value="RCC1/BLIP-II"/>
    <property type="match status" value="1"/>
</dbReference>
<dbReference type="GO" id="GO:0005737">
    <property type="term" value="C:cytoplasm"/>
    <property type="evidence" value="ECO:0007669"/>
    <property type="project" value="TreeGrafter"/>
</dbReference>
<dbReference type="Gene3D" id="2.130.10.30">
    <property type="entry name" value="Regulator of chromosome condensation 1/beta-lactamase-inhibitor protein II"/>
    <property type="match status" value="1"/>
</dbReference>
<feature type="transmembrane region" description="Helical" evidence="2">
    <location>
        <begin position="166"/>
        <end position="191"/>
    </location>
</feature>
<reference evidence="3 4" key="1">
    <citation type="submission" date="2016-12" db="EMBL/GenBank/DDBJ databases">
        <title>Genomic Comparison of strains in the 'Actinomyces naeslundii' Group.</title>
        <authorList>
            <person name="Mughal S.R."/>
            <person name="Do T."/>
            <person name="Gilbert S.C."/>
            <person name="Witherden E.A."/>
            <person name="Didelot X."/>
            <person name="Beighton D."/>
        </authorList>
    </citation>
    <scope>NUCLEOTIDE SEQUENCE [LARGE SCALE GENOMIC DNA]</scope>
    <source>
        <strain evidence="3 4">CCUG 33920</strain>
    </source>
</reference>
<dbReference type="PANTHER" id="PTHR45982">
    <property type="entry name" value="REGULATOR OF CHROMOSOME CONDENSATION"/>
    <property type="match status" value="1"/>
</dbReference>
<dbReference type="RefSeq" id="WP_075377020.1">
    <property type="nucleotide sequence ID" value="NZ_MSKJ01000017.1"/>
</dbReference>
<dbReference type="InterPro" id="IPR000408">
    <property type="entry name" value="Reg_chr_condens"/>
</dbReference>
<dbReference type="Proteomes" id="UP000186857">
    <property type="component" value="Unassembled WGS sequence"/>
</dbReference>
<dbReference type="InterPro" id="IPR051553">
    <property type="entry name" value="Ran_GTPase-activating"/>
</dbReference>
<dbReference type="Pfam" id="PF13540">
    <property type="entry name" value="RCC1_2"/>
    <property type="match status" value="2"/>
</dbReference>
<keyword evidence="2" id="KW-0812">Transmembrane</keyword>
<evidence type="ECO:0008006" key="5">
    <source>
        <dbReference type="Google" id="ProtNLM"/>
    </source>
</evidence>
<dbReference type="PROSITE" id="PS50012">
    <property type="entry name" value="RCC1_3"/>
    <property type="match status" value="1"/>
</dbReference>
<accession>A0A1Q8V846</accession>
<keyword evidence="2" id="KW-0472">Membrane</keyword>
<dbReference type="InterPro" id="IPR009091">
    <property type="entry name" value="RCC1/BLIP-II"/>
</dbReference>
<dbReference type="EMBL" id="MSKJ01000017">
    <property type="protein sequence ID" value="OLO44264.1"/>
    <property type="molecule type" value="Genomic_DNA"/>
</dbReference>
<organism evidence="3 4">
    <name type="scientific">Actinomyces oris</name>
    <dbReference type="NCBI Taxonomy" id="544580"/>
    <lineage>
        <taxon>Bacteria</taxon>
        <taxon>Bacillati</taxon>
        <taxon>Actinomycetota</taxon>
        <taxon>Actinomycetes</taxon>
        <taxon>Actinomycetales</taxon>
        <taxon>Actinomycetaceae</taxon>
        <taxon>Actinomyces</taxon>
    </lineage>
</organism>
<name>A0A1Q8V846_9ACTO</name>
<feature type="region of interest" description="Disordered" evidence="1">
    <location>
        <begin position="90"/>
        <end position="137"/>
    </location>
</feature>
<feature type="compositionally biased region" description="Low complexity" evidence="1">
    <location>
        <begin position="58"/>
        <end position="71"/>
    </location>
</feature>
<evidence type="ECO:0000313" key="4">
    <source>
        <dbReference type="Proteomes" id="UP000186857"/>
    </source>
</evidence>
<evidence type="ECO:0000313" key="3">
    <source>
        <dbReference type="EMBL" id="OLO44264.1"/>
    </source>
</evidence>
<evidence type="ECO:0000256" key="1">
    <source>
        <dbReference type="SAM" id="MobiDB-lite"/>
    </source>
</evidence>
<dbReference type="AlphaFoldDB" id="A0A1Q8V846"/>
<comment type="caution">
    <text evidence="3">The sequence shown here is derived from an EMBL/GenBank/DDBJ whole genome shotgun (WGS) entry which is preliminary data.</text>
</comment>
<sequence length="409" mass="41674">MDDRMLDGDRVLWFIGGSPERAREALAAGHAWTPEQRAQLEQIAASAGYSPQQPTGYPPAQQQVPAQEPAPSHTAPGNIVALNSAFRGDDAGGATADHGAAGYGATRSTQSAQQSAAAGTLQPQMATPTQPQPQGYRLQPLPTVAEMEAPQDATTQRSSSAPRRRWVVPVVAASVLVLGLAGGALGGHWLWPGKGKATPSSPSAAVAPAAAKPASLRAGSGSFVCSSGGTGVSCWGADAQANTQGARVSPTAVPGLEKVKVSALSVGKGFAVAVDDSGTVYAWGANEVGQLGKKTDEALVNQAVEVGKLPAVPTELVSGYEHTCALTGGTVWCFGSNRYGQVNGAVSDTPSGLVQVDKIDGATQIGTSGYDSWATVDKGTWTWGNNSWGQADPSQSVVNVAPTLIPAES</sequence>
<dbReference type="PANTHER" id="PTHR45982:SF1">
    <property type="entry name" value="REGULATOR OF CHROMOSOME CONDENSATION"/>
    <property type="match status" value="1"/>
</dbReference>
<dbReference type="OrthoDB" id="9796385at2"/>
<feature type="compositionally biased region" description="Low complexity" evidence="1">
    <location>
        <begin position="92"/>
        <end position="134"/>
    </location>
</feature>
<gene>
    <name evidence="3" type="ORF">BKH29_08295</name>
</gene>
<protein>
    <recommendedName>
        <fullName evidence="5">Chromosome condensation regulator RCC1</fullName>
    </recommendedName>
</protein>